<evidence type="ECO:0000256" key="1">
    <source>
        <dbReference type="SAM" id="Phobius"/>
    </source>
</evidence>
<keyword evidence="1" id="KW-1133">Transmembrane helix</keyword>
<feature type="transmembrane region" description="Helical" evidence="1">
    <location>
        <begin position="105"/>
        <end position="126"/>
    </location>
</feature>
<accession>A0A0F5L690</accession>
<feature type="transmembrane region" description="Helical" evidence="1">
    <location>
        <begin position="207"/>
        <end position="226"/>
    </location>
</feature>
<proteinExistence type="predicted"/>
<name>A0A0F5L690_9HYPH</name>
<feature type="transmembrane region" description="Helical" evidence="1">
    <location>
        <begin position="267"/>
        <end position="291"/>
    </location>
</feature>
<evidence type="ECO:0000313" key="3">
    <source>
        <dbReference type="Proteomes" id="UP000033514"/>
    </source>
</evidence>
<dbReference type="EMBL" id="LAJG01000033">
    <property type="protein sequence ID" value="KKB77127.1"/>
    <property type="molecule type" value="Genomic_DNA"/>
</dbReference>
<feature type="transmembrane region" description="Helical" evidence="1">
    <location>
        <begin position="176"/>
        <end position="195"/>
    </location>
</feature>
<reference evidence="2 3" key="1">
    <citation type="submission" date="2015-03" db="EMBL/GenBank/DDBJ databases">
        <authorList>
            <person name="Hassan Y.I."/>
            <person name="Lepp D."/>
            <person name="Zhou T."/>
        </authorList>
    </citation>
    <scope>NUCLEOTIDE SEQUENCE [LARGE SCALE GENOMIC DNA]</scope>
    <source>
        <strain evidence="2 3">GH2-10</strain>
    </source>
</reference>
<feature type="transmembrane region" description="Helical" evidence="1">
    <location>
        <begin position="12"/>
        <end position="31"/>
    </location>
</feature>
<dbReference type="InterPro" id="IPR016833">
    <property type="entry name" value="Put_Na-Bile_cotransptr"/>
</dbReference>
<keyword evidence="1" id="KW-0812">Transmembrane</keyword>
<dbReference type="PIRSF" id="PIRSF026166">
    <property type="entry name" value="UCP026166"/>
    <property type="match status" value="1"/>
</dbReference>
<feature type="transmembrane region" description="Helical" evidence="1">
    <location>
        <begin position="133"/>
        <end position="156"/>
    </location>
</feature>
<feature type="transmembrane region" description="Helical" evidence="1">
    <location>
        <begin position="75"/>
        <end position="99"/>
    </location>
</feature>
<dbReference type="RefSeq" id="WP_046143999.1">
    <property type="nucleotide sequence ID" value="NZ_LAJG01000033.1"/>
</dbReference>
<feature type="transmembrane region" description="Helical" evidence="1">
    <location>
        <begin position="232"/>
        <end position="255"/>
    </location>
</feature>
<keyword evidence="3" id="KW-1185">Reference proteome</keyword>
<protein>
    <submittedName>
        <fullName evidence="2">Membrane protein</fullName>
    </submittedName>
</protein>
<dbReference type="Proteomes" id="UP000033514">
    <property type="component" value="Unassembled WGS sequence"/>
</dbReference>
<comment type="caution">
    <text evidence="2">The sequence shown here is derived from an EMBL/GenBank/DDBJ whole genome shotgun (WGS) entry which is preliminary data.</text>
</comment>
<dbReference type="AlphaFoldDB" id="A0A0F5L690"/>
<dbReference type="Gene3D" id="1.20.1530.20">
    <property type="match status" value="1"/>
</dbReference>
<gene>
    <name evidence="2" type="ORF">VW35_15480</name>
</gene>
<dbReference type="Pfam" id="PF13593">
    <property type="entry name" value="SBF_like"/>
    <property type="match status" value="1"/>
</dbReference>
<evidence type="ECO:0000313" key="2">
    <source>
        <dbReference type="EMBL" id="KKB77127.1"/>
    </source>
</evidence>
<organism evidence="2 3">
    <name type="scientific">Devosia soli</name>
    <dbReference type="NCBI Taxonomy" id="361041"/>
    <lineage>
        <taxon>Bacteria</taxon>
        <taxon>Pseudomonadati</taxon>
        <taxon>Pseudomonadota</taxon>
        <taxon>Alphaproteobacteria</taxon>
        <taxon>Hyphomicrobiales</taxon>
        <taxon>Devosiaceae</taxon>
        <taxon>Devosia</taxon>
    </lineage>
</organism>
<dbReference type="OrthoDB" id="9792271at2"/>
<dbReference type="InterPro" id="IPR038770">
    <property type="entry name" value="Na+/solute_symporter_sf"/>
</dbReference>
<dbReference type="GO" id="GO:0005886">
    <property type="term" value="C:plasma membrane"/>
    <property type="evidence" value="ECO:0007669"/>
    <property type="project" value="TreeGrafter"/>
</dbReference>
<dbReference type="PATRIC" id="fig|361041.3.peg.2491"/>
<sequence length="339" mass="35804">MSLAKRLKRFGLDYYLFLLLGTVVLATLLPASGLGAEIVDQVAYYAVALLFFLYGAKLNTSAIVAGIANWRLQGLVFIFTYVMFPLCGLALAAVLSPWIEEELAIGIVYLSILPSTVQSSIAFTSIARGNVPAAVCAASLSNILGVFLTPALVAMLLHASGDGISLQSLLDIGLQILAPFVAGQVLRPLVGGFISKHGLMTQVVDRGSILIIVYSAFSAGVIAGIWEEVGPTSLTIILLANGLLLAVVMMATWWAGRAAGLDPADRFTLLFCGSKKSLASGLPMANILFAGQAVSMIILPLMLFHQIQLFVCAIIAQRAGHLASERELQAAMLPADARA</sequence>
<feature type="transmembrane region" description="Helical" evidence="1">
    <location>
        <begin position="43"/>
        <end position="68"/>
    </location>
</feature>
<dbReference type="PANTHER" id="PTHR18640">
    <property type="entry name" value="SOLUTE CARRIER FAMILY 10 MEMBER 7"/>
    <property type="match status" value="1"/>
</dbReference>
<dbReference type="STRING" id="361041.VW35_15480"/>
<dbReference type="PANTHER" id="PTHR18640:SF5">
    <property type="entry name" value="SODIUM_BILE ACID COTRANSPORTER 7"/>
    <property type="match status" value="1"/>
</dbReference>
<keyword evidence="1" id="KW-0472">Membrane</keyword>